<sequence>MILADTSAWVEYDRATGSAVDRRLTGLIRDEGPLAVTEPVIMEVTAGARTDDREADLRRLLLRFKLLHFDTAADFDAAVRIYRNCRRAGITPRGLVDCMIASVAWRHGATLLAHDLDVYRLAKVAGIGLDGASLRR</sequence>
<dbReference type="GO" id="GO:0090729">
    <property type="term" value="F:toxin activity"/>
    <property type="evidence" value="ECO:0007669"/>
    <property type="project" value="UniProtKB-KW"/>
</dbReference>
<feature type="binding site" evidence="7">
    <location>
        <position position="5"/>
    </location>
    <ligand>
        <name>Mg(2+)</name>
        <dbReference type="ChEBI" id="CHEBI:18420"/>
    </ligand>
</feature>
<evidence type="ECO:0000256" key="7">
    <source>
        <dbReference type="HAMAP-Rule" id="MF_00265"/>
    </source>
</evidence>
<evidence type="ECO:0000313" key="10">
    <source>
        <dbReference type="Proteomes" id="UP000003653"/>
    </source>
</evidence>
<dbReference type="PANTHER" id="PTHR42740:SF1">
    <property type="entry name" value="RIBONUCLEASE VAPC3"/>
    <property type="match status" value="1"/>
</dbReference>
<dbReference type="HOGENOM" id="CLU_118482_1_1_11"/>
<dbReference type="GO" id="GO:0000287">
    <property type="term" value="F:magnesium ion binding"/>
    <property type="evidence" value="ECO:0007669"/>
    <property type="project" value="UniProtKB-UniRule"/>
</dbReference>
<evidence type="ECO:0000256" key="4">
    <source>
        <dbReference type="ARBA" id="ARBA00022723"/>
    </source>
</evidence>
<dbReference type="GO" id="GO:0004540">
    <property type="term" value="F:RNA nuclease activity"/>
    <property type="evidence" value="ECO:0007669"/>
    <property type="project" value="InterPro"/>
</dbReference>
<dbReference type="EC" id="3.1.-.-" evidence="7"/>
<keyword evidence="3 7" id="KW-0540">Nuclease</keyword>
<evidence type="ECO:0000313" key="9">
    <source>
        <dbReference type="EMBL" id="EFG77849.1"/>
    </source>
</evidence>
<gene>
    <name evidence="7" type="primary">vapC</name>
    <name evidence="9" type="ORF">HMPREF0591_2244</name>
</gene>
<evidence type="ECO:0000259" key="8">
    <source>
        <dbReference type="Pfam" id="PF01850"/>
    </source>
</evidence>
<dbReference type="InterPro" id="IPR051749">
    <property type="entry name" value="PINc/VapC_TA_RNase"/>
</dbReference>
<dbReference type="CDD" id="cd18756">
    <property type="entry name" value="PIN_MtVapC15-VapC11-like"/>
    <property type="match status" value="1"/>
</dbReference>
<feature type="binding site" evidence="7">
    <location>
        <position position="97"/>
    </location>
    <ligand>
        <name>Mg(2+)</name>
        <dbReference type="ChEBI" id="CHEBI:18420"/>
    </ligand>
</feature>
<proteinExistence type="inferred from homology"/>
<organism evidence="9 10">
    <name type="scientific">Mycobacterium parascrofulaceum ATCC BAA-614</name>
    <dbReference type="NCBI Taxonomy" id="525368"/>
    <lineage>
        <taxon>Bacteria</taxon>
        <taxon>Bacillati</taxon>
        <taxon>Actinomycetota</taxon>
        <taxon>Actinomycetes</taxon>
        <taxon>Mycobacteriales</taxon>
        <taxon>Mycobacteriaceae</taxon>
        <taxon>Mycobacterium</taxon>
        <taxon>Mycobacterium simiae complex</taxon>
    </lineage>
</organism>
<dbReference type="Gene3D" id="3.40.50.1010">
    <property type="entry name" value="5'-nuclease"/>
    <property type="match status" value="1"/>
</dbReference>
<dbReference type="Pfam" id="PF01850">
    <property type="entry name" value="PIN"/>
    <property type="match status" value="1"/>
</dbReference>
<name>D5P7V0_9MYCO</name>
<dbReference type="RefSeq" id="WP_007171111.1">
    <property type="nucleotide sequence ID" value="NZ_GG770557.1"/>
</dbReference>
<keyword evidence="7" id="KW-0800">Toxin</keyword>
<comment type="caution">
    <text evidence="9">The sequence shown here is derived from an EMBL/GenBank/DDBJ whole genome shotgun (WGS) entry which is preliminary data.</text>
</comment>
<keyword evidence="5 7" id="KW-0378">Hydrolase</keyword>
<dbReference type="AlphaFoldDB" id="D5P7V0"/>
<comment type="function">
    <text evidence="7">Toxic component of a toxin-antitoxin (TA) system. An RNase.</text>
</comment>
<dbReference type="PANTHER" id="PTHR42740">
    <property type="entry name" value="RIBONUCLEASE VAPC3"/>
    <property type="match status" value="1"/>
</dbReference>
<dbReference type="InterPro" id="IPR022907">
    <property type="entry name" value="VapC_family"/>
</dbReference>
<evidence type="ECO:0000256" key="3">
    <source>
        <dbReference type="ARBA" id="ARBA00022722"/>
    </source>
</evidence>
<evidence type="ECO:0000256" key="6">
    <source>
        <dbReference type="ARBA" id="ARBA00022842"/>
    </source>
</evidence>
<dbReference type="EMBL" id="ADNV01000203">
    <property type="protein sequence ID" value="EFG77849.1"/>
    <property type="molecule type" value="Genomic_DNA"/>
</dbReference>
<evidence type="ECO:0000256" key="5">
    <source>
        <dbReference type="ARBA" id="ARBA00022801"/>
    </source>
</evidence>
<evidence type="ECO:0000256" key="2">
    <source>
        <dbReference type="ARBA" id="ARBA00022649"/>
    </source>
</evidence>
<protein>
    <recommendedName>
        <fullName evidence="7">Ribonuclease VapC</fullName>
        <shortName evidence="7">RNase VapC</shortName>
        <ecNumber evidence="7">3.1.-.-</ecNumber>
    </recommendedName>
    <alternativeName>
        <fullName evidence="7">Toxin VapC</fullName>
    </alternativeName>
</protein>
<dbReference type="eggNOG" id="COG1487">
    <property type="taxonomic scope" value="Bacteria"/>
</dbReference>
<dbReference type="HAMAP" id="MF_00265">
    <property type="entry name" value="VapC_Nob1"/>
    <property type="match status" value="1"/>
</dbReference>
<keyword evidence="2 7" id="KW-1277">Toxin-antitoxin system</keyword>
<feature type="domain" description="PIN" evidence="8">
    <location>
        <begin position="2"/>
        <end position="123"/>
    </location>
</feature>
<dbReference type="Proteomes" id="UP000003653">
    <property type="component" value="Unassembled WGS sequence"/>
</dbReference>
<reference evidence="9 10" key="1">
    <citation type="submission" date="2010-04" db="EMBL/GenBank/DDBJ databases">
        <authorList>
            <person name="Muzny D."/>
            <person name="Qin X."/>
            <person name="Deng J."/>
            <person name="Jiang H."/>
            <person name="Liu Y."/>
            <person name="Qu J."/>
            <person name="Song X.-Z."/>
            <person name="Zhang L."/>
            <person name="Thornton R."/>
            <person name="Coyle M."/>
            <person name="Francisco L."/>
            <person name="Jackson L."/>
            <person name="Javaid M."/>
            <person name="Korchina V."/>
            <person name="Kovar C."/>
            <person name="Mata R."/>
            <person name="Mathew T."/>
            <person name="Ngo R."/>
            <person name="Nguyen L."/>
            <person name="Nguyen N."/>
            <person name="Okwuonu G."/>
            <person name="Ongeri F."/>
            <person name="Pham C."/>
            <person name="Simmons D."/>
            <person name="Wilczek-Boney K."/>
            <person name="Hale W."/>
            <person name="Jakkamsetti A."/>
            <person name="Pham P."/>
            <person name="Ruth R."/>
            <person name="San Lucas F."/>
            <person name="Warren J."/>
            <person name="Zhang J."/>
            <person name="Zhao Z."/>
            <person name="Zhou C."/>
            <person name="Zhu D."/>
            <person name="Lee S."/>
            <person name="Bess C."/>
            <person name="Blankenburg K."/>
            <person name="Forbes L."/>
            <person name="Fu Q."/>
            <person name="Gubbala S."/>
            <person name="Hirani K."/>
            <person name="Jayaseelan J.C."/>
            <person name="Lara F."/>
            <person name="Munidasa M."/>
            <person name="Palculict T."/>
            <person name="Patil S."/>
            <person name="Pu L.-L."/>
            <person name="Saada N."/>
            <person name="Tang L."/>
            <person name="Weissenberger G."/>
            <person name="Zhu Y."/>
            <person name="Hemphill L."/>
            <person name="Shang Y."/>
            <person name="Youmans B."/>
            <person name="Ayvaz T."/>
            <person name="Ross M."/>
            <person name="Santibanez J."/>
            <person name="Aqrawi P."/>
            <person name="Gross S."/>
            <person name="Joshi V."/>
            <person name="Fowler G."/>
            <person name="Nazareth L."/>
            <person name="Reid J."/>
            <person name="Worley K."/>
            <person name="Petrosino J."/>
            <person name="Highlander S."/>
            <person name="Gibbs R."/>
        </authorList>
    </citation>
    <scope>NUCLEOTIDE SEQUENCE [LARGE SCALE GENOMIC DNA]</scope>
    <source>
        <strain evidence="9 10">ATCC BAA-614</strain>
    </source>
</reference>
<comment type="cofactor">
    <cofactor evidence="1 7">
        <name>Mg(2+)</name>
        <dbReference type="ChEBI" id="CHEBI:18420"/>
    </cofactor>
</comment>
<dbReference type="InterPro" id="IPR029060">
    <property type="entry name" value="PIN-like_dom_sf"/>
</dbReference>
<dbReference type="GO" id="GO:0016787">
    <property type="term" value="F:hydrolase activity"/>
    <property type="evidence" value="ECO:0007669"/>
    <property type="project" value="UniProtKB-KW"/>
</dbReference>
<dbReference type="InterPro" id="IPR002716">
    <property type="entry name" value="PIN_dom"/>
</dbReference>
<keyword evidence="6 7" id="KW-0460">Magnesium</keyword>
<accession>D5P7V0</accession>
<comment type="similarity">
    <text evidence="7">Belongs to the PINc/VapC protein family.</text>
</comment>
<dbReference type="SUPFAM" id="SSF88723">
    <property type="entry name" value="PIN domain-like"/>
    <property type="match status" value="1"/>
</dbReference>
<keyword evidence="10" id="KW-1185">Reference proteome</keyword>
<evidence type="ECO:0000256" key="1">
    <source>
        <dbReference type="ARBA" id="ARBA00001946"/>
    </source>
</evidence>
<keyword evidence="4 7" id="KW-0479">Metal-binding</keyword>